<evidence type="ECO:0000313" key="8">
    <source>
        <dbReference type="EMBL" id="APX26336.1"/>
    </source>
</evidence>
<dbReference type="Gene3D" id="3.40.390.10">
    <property type="entry name" value="Collagenase (Catalytic Domain)"/>
    <property type="match status" value="1"/>
</dbReference>
<gene>
    <name evidence="8" type="ORF">Ga0080559_TMP5236</name>
</gene>
<evidence type="ECO:0000256" key="6">
    <source>
        <dbReference type="SAM" id="MobiDB-lite"/>
    </source>
</evidence>
<evidence type="ECO:0000256" key="3">
    <source>
        <dbReference type="ARBA" id="ARBA00009490"/>
    </source>
</evidence>
<keyword evidence="8" id="KW-0378">Hydrolase</keyword>
<comment type="cofactor">
    <cofactor evidence="1">
        <name>Ca(2+)</name>
        <dbReference type="ChEBI" id="CHEBI:29108"/>
    </cofactor>
</comment>
<evidence type="ECO:0000256" key="2">
    <source>
        <dbReference type="ARBA" id="ARBA00004613"/>
    </source>
</evidence>
<dbReference type="SUPFAM" id="SSF55486">
    <property type="entry name" value="Metalloproteases ('zincins'), catalytic domain"/>
    <property type="match status" value="1"/>
</dbReference>
<proteinExistence type="inferred from homology"/>
<organism evidence="8 9">
    <name type="scientific">Salipiger profundus</name>
    <dbReference type="NCBI Taxonomy" id="1229727"/>
    <lineage>
        <taxon>Bacteria</taxon>
        <taxon>Pseudomonadati</taxon>
        <taxon>Pseudomonadota</taxon>
        <taxon>Alphaproteobacteria</taxon>
        <taxon>Rhodobacterales</taxon>
        <taxon>Roseobacteraceae</taxon>
        <taxon>Salipiger</taxon>
    </lineage>
</organism>
<dbReference type="PRINTS" id="PR00313">
    <property type="entry name" value="CABNDNGRPT"/>
</dbReference>
<dbReference type="GO" id="GO:0006508">
    <property type="term" value="P:proteolysis"/>
    <property type="evidence" value="ECO:0007669"/>
    <property type="project" value="InterPro"/>
</dbReference>
<evidence type="ECO:0000259" key="7">
    <source>
        <dbReference type="SMART" id="SM00235"/>
    </source>
</evidence>
<keyword evidence="8" id="KW-0614">Plasmid</keyword>
<comment type="subcellular location">
    <subcellularLocation>
        <location evidence="2">Secreted</location>
    </subcellularLocation>
</comment>
<sequence>MSTHAGTINSTGAGTALAAPTLTGSLAEMRDYLVSGYWAATGGYASSFDTSGSNQITYDVSGLTAEGQQLALWALGAWEMVADLDFVQVSSGADITFRDDLGGAFSTYITSGGNTQSAEVNISTGWIANEGTRIGDYGLQTYIHEIGHALGLGHMGPYDGGGTSYDDAIFTNDSWQLSVMSYIWQTANPTVTASYAELVTPMTVDILAAQALYGASTETAGDTVWGAGSTVDGLLGTLFAALYDGGPGADVASGALAMTIYDHGGHDTIDVSPSNVAQRITLVGGQASNLEGYTGNLLIMPGTVIEDLFTGAGNDALTGNDADNLLDAGAGNDTLTGGAGNDTLIGGTGNDRAVWDVQQSAATITVSGSGFLVGIGAETDYVEGVETFAFLDGSLEAADLVGTPSTVTGTDGNDILTGESGPDALYGYLGNDFLDGLEGSDTIYGGQGNDSLLGRAGNDVVYGGNNHDNIALHEGDDYAEGGLGNDSIGGSDGNDSLYGNSGNDVIGGGNDDDYIDAGADQDAASGGWGNDTVLGNDGDDTLAGSYGNDTVDGGTGNDFLGGGEGQDLLQGGAGHDALGAGNGNDTLQGESGNDFLGGGAGDDLMIGGGDNDTLNGGTGNDTLTGSEGADLFVFNTLVNGERDVITDFENGSDLIRLGGVSFDMLDIADVSGGARISVMGHEILLEGVAAAELDASDFLFS</sequence>
<comment type="similarity">
    <text evidence="3">Belongs to the peptidase M10B family.</text>
</comment>
<dbReference type="InterPro" id="IPR011049">
    <property type="entry name" value="Serralysin-like_metalloprot_C"/>
</dbReference>
<dbReference type="SMART" id="SM00235">
    <property type="entry name" value="ZnMc"/>
    <property type="match status" value="1"/>
</dbReference>
<dbReference type="PANTHER" id="PTHR38340">
    <property type="entry name" value="S-LAYER PROTEIN"/>
    <property type="match status" value="1"/>
</dbReference>
<evidence type="ECO:0000256" key="4">
    <source>
        <dbReference type="ARBA" id="ARBA00022525"/>
    </source>
</evidence>
<dbReference type="GO" id="GO:0008270">
    <property type="term" value="F:zinc ion binding"/>
    <property type="evidence" value="ECO:0007669"/>
    <property type="project" value="InterPro"/>
</dbReference>
<dbReference type="AlphaFoldDB" id="A0A1U7DE38"/>
<dbReference type="InterPro" id="IPR006026">
    <property type="entry name" value="Peptidase_Metallo"/>
</dbReference>
<protein>
    <submittedName>
        <fullName evidence="8">Serralysin</fullName>
        <ecNumber evidence="8">3.4.24.40</ecNumber>
    </submittedName>
</protein>
<dbReference type="CDD" id="cd04277">
    <property type="entry name" value="ZnMc_serralysin_like"/>
    <property type="match status" value="1"/>
</dbReference>
<dbReference type="Gene3D" id="2.150.10.10">
    <property type="entry name" value="Serralysin-like metalloprotease, C-terminal"/>
    <property type="match status" value="3"/>
</dbReference>
<keyword evidence="5" id="KW-0677">Repeat</keyword>
<accession>A0A1U7DE38</accession>
<dbReference type="InterPro" id="IPR001343">
    <property type="entry name" value="Hemolysn_Ca-bd"/>
</dbReference>
<evidence type="ECO:0000256" key="1">
    <source>
        <dbReference type="ARBA" id="ARBA00001913"/>
    </source>
</evidence>
<reference evidence="8 9" key="1">
    <citation type="submission" date="2016-03" db="EMBL/GenBank/DDBJ databases">
        <title>Deep-sea bacteria in the southern Pacific.</title>
        <authorList>
            <person name="Tang K."/>
        </authorList>
    </citation>
    <scope>NUCLEOTIDE SEQUENCE [LARGE SCALE GENOMIC DNA]</scope>
    <source>
        <strain evidence="8 9">JLT2016</strain>
        <plasmid evidence="9">Plasmid ptpro6</plasmid>
    </source>
</reference>
<dbReference type="EC" id="3.4.24.40" evidence="8"/>
<keyword evidence="4" id="KW-0964">Secreted</keyword>
<dbReference type="GO" id="GO:0008237">
    <property type="term" value="F:metallopeptidase activity"/>
    <property type="evidence" value="ECO:0007669"/>
    <property type="project" value="InterPro"/>
</dbReference>
<dbReference type="Pfam" id="PF00353">
    <property type="entry name" value="HemolysinCabind"/>
    <property type="match status" value="5"/>
</dbReference>
<feature type="region of interest" description="Disordered" evidence="6">
    <location>
        <begin position="518"/>
        <end position="600"/>
    </location>
</feature>
<evidence type="ECO:0000313" key="9">
    <source>
        <dbReference type="Proteomes" id="UP000186559"/>
    </source>
</evidence>
<dbReference type="Pfam" id="PF08548">
    <property type="entry name" value="Peptidase_M10_C"/>
    <property type="match status" value="1"/>
</dbReference>
<dbReference type="GO" id="GO:0005509">
    <property type="term" value="F:calcium ion binding"/>
    <property type="evidence" value="ECO:0007669"/>
    <property type="project" value="InterPro"/>
</dbReference>
<dbReference type="RefSeq" id="WP_083698005.1">
    <property type="nucleotide sequence ID" value="NZ_BMEW01000010.1"/>
</dbReference>
<geneLocation type="plasmid" evidence="9">
    <name>ptpro6</name>
</geneLocation>
<feature type="compositionally biased region" description="Gly residues" evidence="6">
    <location>
        <begin position="553"/>
        <end position="565"/>
    </location>
</feature>
<dbReference type="InterPro" id="IPR050557">
    <property type="entry name" value="RTX_toxin/Mannuronan_C5-epim"/>
</dbReference>
<dbReference type="InterPro" id="IPR024079">
    <property type="entry name" value="MetalloPept_cat_dom_sf"/>
</dbReference>
<dbReference type="InterPro" id="IPR018511">
    <property type="entry name" value="Hemolysin-typ_Ca-bd_CS"/>
</dbReference>
<dbReference type="KEGG" id="tpro:Ga0080559_TMP5236"/>
<evidence type="ECO:0000256" key="5">
    <source>
        <dbReference type="ARBA" id="ARBA00022737"/>
    </source>
</evidence>
<dbReference type="GO" id="GO:0005615">
    <property type="term" value="C:extracellular space"/>
    <property type="evidence" value="ECO:0007669"/>
    <property type="project" value="InterPro"/>
</dbReference>
<dbReference type="PROSITE" id="PS00330">
    <property type="entry name" value="HEMOLYSIN_CALCIUM"/>
    <property type="match status" value="2"/>
</dbReference>
<dbReference type="InterPro" id="IPR034033">
    <property type="entry name" value="Serralysin-like"/>
</dbReference>
<dbReference type="Proteomes" id="UP000186559">
    <property type="component" value="Plasmid pTPRO6"/>
</dbReference>
<dbReference type="SUPFAM" id="SSF51120">
    <property type="entry name" value="beta-Roll"/>
    <property type="match status" value="3"/>
</dbReference>
<dbReference type="EMBL" id="CP014802">
    <property type="protein sequence ID" value="APX26336.1"/>
    <property type="molecule type" value="Genomic_DNA"/>
</dbReference>
<keyword evidence="9" id="KW-1185">Reference proteome</keyword>
<dbReference type="PANTHER" id="PTHR38340:SF1">
    <property type="entry name" value="S-LAYER PROTEIN"/>
    <property type="match status" value="1"/>
</dbReference>
<feature type="domain" description="Peptidase metallopeptidase" evidence="7">
    <location>
        <begin position="45"/>
        <end position="194"/>
    </location>
</feature>
<name>A0A1U7DE38_9RHOB</name>
<dbReference type="InterPro" id="IPR013858">
    <property type="entry name" value="Peptidase_M10B_C"/>
</dbReference>